<dbReference type="Proteomes" id="UP001295684">
    <property type="component" value="Unassembled WGS sequence"/>
</dbReference>
<organism evidence="1 2">
    <name type="scientific">Euplotes crassus</name>
    <dbReference type="NCBI Taxonomy" id="5936"/>
    <lineage>
        <taxon>Eukaryota</taxon>
        <taxon>Sar</taxon>
        <taxon>Alveolata</taxon>
        <taxon>Ciliophora</taxon>
        <taxon>Intramacronucleata</taxon>
        <taxon>Spirotrichea</taxon>
        <taxon>Hypotrichia</taxon>
        <taxon>Euplotida</taxon>
        <taxon>Euplotidae</taxon>
        <taxon>Moneuplotes</taxon>
    </lineage>
</organism>
<accession>A0AAD1XPC5</accession>
<proteinExistence type="predicted"/>
<dbReference type="AlphaFoldDB" id="A0AAD1XPC5"/>
<comment type="caution">
    <text evidence="1">The sequence shown here is derived from an EMBL/GenBank/DDBJ whole genome shotgun (WGS) entry which is preliminary data.</text>
</comment>
<reference evidence="1" key="1">
    <citation type="submission" date="2023-07" db="EMBL/GenBank/DDBJ databases">
        <authorList>
            <consortium name="AG Swart"/>
            <person name="Singh M."/>
            <person name="Singh A."/>
            <person name="Seah K."/>
            <person name="Emmerich C."/>
        </authorList>
    </citation>
    <scope>NUCLEOTIDE SEQUENCE</scope>
    <source>
        <strain evidence="1">DP1</strain>
    </source>
</reference>
<evidence type="ECO:0000313" key="1">
    <source>
        <dbReference type="EMBL" id="CAI2376443.1"/>
    </source>
</evidence>
<sequence length="107" mass="12226">MMHMHREYRSILNLFKVCRCFFHTQILVGGVIEETSLDSSCFLSSSSLVFSSSNLAFCDSNHTLFLCFLLFFPDFFKIDFLGLASKEICLLILVISLSDLLFPLLNL</sequence>
<evidence type="ECO:0000313" key="2">
    <source>
        <dbReference type="Proteomes" id="UP001295684"/>
    </source>
</evidence>
<gene>
    <name evidence="1" type="ORF">ECRASSUSDP1_LOCUS17813</name>
</gene>
<dbReference type="EMBL" id="CAMPGE010018003">
    <property type="protein sequence ID" value="CAI2376443.1"/>
    <property type="molecule type" value="Genomic_DNA"/>
</dbReference>
<name>A0AAD1XPC5_EUPCR</name>
<keyword evidence="2" id="KW-1185">Reference proteome</keyword>
<protein>
    <submittedName>
        <fullName evidence="1">Uncharacterized protein</fullName>
    </submittedName>
</protein>